<dbReference type="PANTHER" id="PTHR47916">
    <property type="entry name" value="FRUCTOSE-BISPHOSPHATE ALDOLASE CLASS 1"/>
    <property type="match status" value="1"/>
</dbReference>
<dbReference type="PIRSF" id="PIRSF038992">
    <property type="entry name" value="Aldolase_Ia"/>
    <property type="match status" value="1"/>
</dbReference>
<feature type="region of interest" description="Disordered" evidence="1">
    <location>
        <begin position="254"/>
        <end position="274"/>
    </location>
</feature>
<organism evidence="2 3">
    <name type="scientific">Desulfovibrio subterraneus</name>
    <dbReference type="NCBI Taxonomy" id="2718620"/>
    <lineage>
        <taxon>Bacteria</taxon>
        <taxon>Pseudomonadati</taxon>
        <taxon>Thermodesulfobacteriota</taxon>
        <taxon>Desulfovibrionia</taxon>
        <taxon>Desulfovibrionales</taxon>
        <taxon>Desulfovibrionaceae</taxon>
        <taxon>Desulfovibrio</taxon>
    </lineage>
</organism>
<protein>
    <submittedName>
        <fullName evidence="2">2-amino-3,7-dideoxy-D-threo-hept-6-ulosonate synthase</fullName>
    </submittedName>
</protein>
<dbReference type="InterPro" id="IPR002915">
    <property type="entry name" value="DeoC/FbaB/LacD_aldolase"/>
</dbReference>
<dbReference type="AlphaFoldDB" id="A0A7J0BEY2"/>
<dbReference type="Gene3D" id="3.20.20.70">
    <property type="entry name" value="Aldolase class I"/>
    <property type="match status" value="1"/>
</dbReference>
<name>A0A7J0BEY2_9BACT</name>
<dbReference type="SMART" id="SM01133">
    <property type="entry name" value="DeoC"/>
    <property type="match status" value="1"/>
</dbReference>
<dbReference type="CDD" id="cd00958">
    <property type="entry name" value="DhnA"/>
    <property type="match status" value="1"/>
</dbReference>
<evidence type="ECO:0000313" key="2">
    <source>
        <dbReference type="EMBL" id="GFM32270.1"/>
    </source>
</evidence>
<sequence>MIGILRKLKRFFPTPSGRAVLLSLDHGANEGMLSGLNRMPELLEHIATRNVQGVVLNKGYARAHGLSLPPSLPLVMQLSAGTRHGLPAWNKALVCSIPEALRLGADAVSVQINIGNELEDRMLADFGSVTEEAHQHGLPVMAVIYAKGERIVKELDPSLISHCIRLGGELGADLVSVPYSGDRQSFARAVQSCPAPVLVAGGPGHPNPENLLNMIGEALECGASGVSIGRNVFQQENPQEVLDNLIALVHSLPPDEADTESGAEAEQLAPEQGA</sequence>
<accession>A0A7J0BEY2</accession>
<gene>
    <name evidence="2" type="primary">aroA'_1</name>
    <name evidence="2" type="ORF">DSM101010T_06350</name>
</gene>
<dbReference type="Proteomes" id="UP000503840">
    <property type="component" value="Unassembled WGS sequence"/>
</dbReference>
<dbReference type="InterPro" id="IPR050456">
    <property type="entry name" value="DeoC/FbaB_aldolase"/>
</dbReference>
<comment type="caution">
    <text evidence="2">The sequence shown here is derived from an EMBL/GenBank/DDBJ whole genome shotgun (WGS) entry which is preliminary data.</text>
</comment>
<evidence type="ECO:0000256" key="1">
    <source>
        <dbReference type="SAM" id="MobiDB-lite"/>
    </source>
</evidence>
<proteinExistence type="predicted"/>
<reference evidence="2 3" key="1">
    <citation type="submission" date="2020-05" db="EMBL/GenBank/DDBJ databases">
        <title>Draft genome sequence of Desulfovibrio sp. strain HN2T.</title>
        <authorList>
            <person name="Ueno A."/>
            <person name="Tamazawa S."/>
            <person name="Tamamura S."/>
            <person name="Murakami T."/>
            <person name="Kiyama T."/>
            <person name="Inomata H."/>
            <person name="Amano Y."/>
            <person name="Miyakawa K."/>
            <person name="Tamaki H."/>
            <person name="Naganuma T."/>
            <person name="Kaneko K."/>
        </authorList>
    </citation>
    <scope>NUCLEOTIDE SEQUENCE [LARGE SCALE GENOMIC DNA]</scope>
    <source>
        <strain evidence="2 3">HN2</strain>
    </source>
</reference>
<dbReference type="EMBL" id="BLVO01000005">
    <property type="protein sequence ID" value="GFM32270.1"/>
    <property type="molecule type" value="Genomic_DNA"/>
</dbReference>
<dbReference type="PANTHER" id="PTHR47916:SF1">
    <property type="entry name" value="3-HYDROXY-5-PHOSPHONOOXYPENTANE-2,4-DIONE THIOLASE"/>
    <property type="match status" value="1"/>
</dbReference>
<dbReference type="RefSeq" id="WP_174403987.1">
    <property type="nucleotide sequence ID" value="NZ_BLVO01000005.1"/>
</dbReference>
<keyword evidence="3" id="KW-1185">Reference proteome</keyword>
<dbReference type="InterPro" id="IPR013785">
    <property type="entry name" value="Aldolase_TIM"/>
</dbReference>
<dbReference type="NCBIfam" id="NF005556">
    <property type="entry name" value="PRK07226.1"/>
    <property type="match status" value="1"/>
</dbReference>
<dbReference type="Pfam" id="PF01791">
    <property type="entry name" value="DeoC"/>
    <property type="match status" value="1"/>
</dbReference>
<dbReference type="InterPro" id="IPR041720">
    <property type="entry name" value="FbaB-like"/>
</dbReference>
<evidence type="ECO:0000313" key="3">
    <source>
        <dbReference type="Proteomes" id="UP000503840"/>
    </source>
</evidence>
<dbReference type="GO" id="GO:0004332">
    <property type="term" value="F:fructose-bisphosphate aldolase activity"/>
    <property type="evidence" value="ECO:0007669"/>
    <property type="project" value="InterPro"/>
</dbReference>
<dbReference type="SUPFAM" id="SSF51569">
    <property type="entry name" value="Aldolase"/>
    <property type="match status" value="1"/>
</dbReference>